<dbReference type="GO" id="GO:1990782">
    <property type="term" value="F:protein tyrosine kinase binding"/>
    <property type="evidence" value="ECO:0007669"/>
    <property type="project" value="TreeGrafter"/>
</dbReference>
<dbReference type="InterPro" id="IPR003599">
    <property type="entry name" value="Ig_sub"/>
</dbReference>
<dbReference type="InterPro" id="IPR050831">
    <property type="entry name" value="CEA_cell_adhesion"/>
</dbReference>
<dbReference type="FunFam" id="2.60.40.10:FF:000340">
    <property type="entry name" value="Carcinoembryonic antigen-related cell adhesion molecule 1"/>
    <property type="match status" value="1"/>
</dbReference>
<dbReference type="CDD" id="cd05774">
    <property type="entry name" value="IgV_CEACAM_D1"/>
    <property type="match status" value="1"/>
</dbReference>
<sequence>MEPPSAPPHRGRVPWQGLLLTVSLVTFWNPPATAQLTMESVPPNAVEGKDVLLLIHNLPQDALGYNWYRGDKVDSSHRIVSYVTGTQVNTTGPAYSGRETIYPNGSLLFQNVTLNDAGHYTLHLIKADLQNEEVTGQFRVYHGPDVPTISPPDSYYCAGADLNLSCQAASNPPAQYSWFFNGSLEEPTQELFIPNLTVDNSGSYACFAYNSATGHNRTTVKTITVS</sequence>
<proteinExistence type="inferred from homology"/>
<dbReference type="GeneTree" id="ENSGT01100000263479"/>
<evidence type="ECO:0000259" key="6">
    <source>
        <dbReference type="PROSITE" id="PS50835"/>
    </source>
</evidence>
<dbReference type="InterPro" id="IPR036179">
    <property type="entry name" value="Ig-like_dom_sf"/>
</dbReference>
<evidence type="ECO:0000256" key="4">
    <source>
        <dbReference type="ARBA" id="ARBA00038222"/>
    </source>
</evidence>
<reference evidence="7" key="2">
    <citation type="submission" date="2025-09" db="UniProtKB">
        <authorList>
            <consortium name="Ensembl"/>
        </authorList>
    </citation>
    <scope>IDENTIFICATION</scope>
</reference>
<name>A0A8C8Z8V6_PROSS</name>
<protein>
    <recommendedName>
        <fullName evidence="6">Ig-like domain-containing protein</fullName>
    </recommendedName>
</protein>
<dbReference type="InterPro" id="IPR013783">
    <property type="entry name" value="Ig-like_fold"/>
</dbReference>
<keyword evidence="1 5" id="KW-0732">Signal</keyword>
<keyword evidence="2" id="KW-0325">Glycoprotein</keyword>
<dbReference type="Pfam" id="PF07686">
    <property type="entry name" value="V-set"/>
    <property type="match status" value="1"/>
</dbReference>
<feature type="signal peptide" evidence="5">
    <location>
        <begin position="1"/>
        <end position="34"/>
    </location>
</feature>
<dbReference type="Proteomes" id="UP000694414">
    <property type="component" value="Unplaced"/>
</dbReference>
<reference evidence="7" key="1">
    <citation type="submission" date="2025-08" db="UniProtKB">
        <authorList>
            <consortium name="Ensembl"/>
        </authorList>
    </citation>
    <scope>IDENTIFICATION</scope>
</reference>
<dbReference type="GO" id="GO:0007165">
    <property type="term" value="P:signal transduction"/>
    <property type="evidence" value="ECO:0007669"/>
    <property type="project" value="TreeGrafter"/>
</dbReference>
<organism evidence="7 8">
    <name type="scientific">Prolemur simus</name>
    <name type="common">Greater bamboo lemur</name>
    <name type="synonym">Hapalemur simus</name>
    <dbReference type="NCBI Taxonomy" id="1328070"/>
    <lineage>
        <taxon>Eukaryota</taxon>
        <taxon>Metazoa</taxon>
        <taxon>Chordata</taxon>
        <taxon>Craniata</taxon>
        <taxon>Vertebrata</taxon>
        <taxon>Euteleostomi</taxon>
        <taxon>Mammalia</taxon>
        <taxon>Eutheria</taxon>
        <taxon>Euarchontoglires</taxon>
        <taxon>Primates</taxon>
        <taxon>Strepsirrhini</taxon>
        <taxon>Lemuriformes</taxon>
        <taxon>Lemuridae</taxon>
        <taxon>Prolemur</taxon>
    </lineage>
</organism>
<evidence type="ECO:0000256" key="3">
    <source>
        <dbReference type="ARBA" id="ARBA00023319"/>
    </source>
</evidence>
<dbReference type="GO" id="GO:0002682">
    <property type="term" value="P:regulation of immune system process"/>
    <property type="evidence" value="ECO:0007669"/>
    <property type="project" value="TreeGrafter"/>
</dbReference>
<keyword evidence="3" id="KW-0393">Immunoglobulin domain</keyword>
<dbReference type="PROSITE" id="PS50835">
    <property type="entry name" value="IG_LIKE"/>
    <property type="match status" value="1"/>
</dbReference>
<dbReference type="InterPro" id="IPR003598">
    <property type="entry name" value="Ig_sub2"/>
</dbReference>
<feature type="domain" description="Ig-like" evidence="6">
    <location>
        <begin position="144"/>
        <end position="224"/>
    </location>
</feature>
<evidence type="ECO:0000256" key="2">
    <source>
        <dbReference type="ARBA" id="ARBA00023180"/>
    </source>
</evidence>
<dbReference type="CDD" id="cd20948">
    <property type="entry name" value="IgC2_CEACAM5-like"/>
    <property type="match status" value="1"/>
</dbReference>
<dbReference type="Gene3D" id="2.60.40.10">
    <property type="entry name" value="Immunoglobulins"/>
    <property type="match status" value="2"/>
</dbReference>
<dbReference type="InterPro" id="IPR013106">
    <property type="entry name" value="Ig_V-set"/>
</dbReference>
<keyword evidence="8" id="KW-1185">Reference proteome</keyword>
<evidence type="ECO:0000313" key="8">
    <source>
        <dbReference type="Proteomes" id="UP000694414"/>
    </source>
</evidence>
<accession>A0A8C8Z8V6</accession>
<dbReference type="InterPro" id="IPR007110">
    <property type="entry name" value="Ig-like_dom"/>
</dbReference>
<dbReference type="GO" id="GO:0005886">
    <property type="term" value="C:plasma membrane"/>
    <property type="evidence" value="ECO:0007669"/>
    <property type="project" value="TreeGrafter"/>
</dbReference>
<feature type="chain" id="PRO_5034232418" description="Ig-like domain-containing protein" evidence="5">
    <location>
        <begin position="35"/>
        <end position="226"/>
    </location>
</feature>
<comment type="similarity">
    <text evidence="4">Belongs to the immunoglobulin superfamily. CEA family.</text>
</comment>
<evidence type="ECO:0000313" key="7">
    <source>
        <dbReference type="Ensembl" id="ENSPSMP00000013811.1"/>
    </source>
</evidence>
<dbReference type="Pfam" id="PF13895">
    <property type="entry name" value="Ig_2"/>
    <property type="match status" value="1"/>
</dbReference>
<dbReference type="SMART" id="SM00409">
    <property type="entry name" value="IG"/>
    <property type="match status" value="2"/>
</dbReference>
<dbReference type="PANTHER" id="PTHR44427:SF1">
    <property type="entry name" value="CARCINOEMBRYONIC ANTIGEN-RELATED CELL ADHESION MOLECULE 1"/>
    <property type="match status" value="1"/>
</dbReference>
<dbReference type="PANTHER" id="PTHR44427">
    <property type="entry name" value="CARCINOEMBRYONIC ANTIGEN-RELATED CELL ADHESION MOLECULE 19"/>
    <property type="match status" value="1"/>
</dbReference>
<evidence type="ECO:0000256" key="1">
    <source>
        <dbReference type="ARBA" id="ARBA00022729"/>
    </source>
</evidence>
<dbReference type="AlphaFoldDB" id="A0A8C8Z8V6"/>
<evidence type="ECO:0000256" key="5">
    <source>
        <dbReference type="SAM" id="SignalP"/>
    </source>
</evidence>
<dbReference type="Ensembl" id="ENSPSMT00000016059.1">
    <property type="protein sequence ID" value="ENSPSMP00000013811.1"/>
    <property type="gene ID" value="ENSPSMG00000009908.1"/>
</dbReference>
<dbReference type="SUPFAM" id="SSF48726">
    <property type="entry name" value="Immunoglobulin"/>
    <property type="match status" value="2"/>
</dbReference>
<dbReference type="SMART" id="SM00408">
    <property type="entry name" value="IGc2"/>
    <property type="match status" value="1"/>
</dbReference>
<dbReference type="GO" id="GO:0009986">
    <property type="term" value="C:cell surface"/>
    <property type="evidence" value="ECO:0007669"/>
    <property type="project" value="TreeGrafter"/>
</dbReference>